<evidence type="ECO:0000313" key="5">
    <source>
        <dbReference type="EMBL" id="TDK39208.1"/>
    </source>
</evidence>
<evidence type="ECO:0000259" key="4">
    <source>
        <dbReference type="PROSITE" id="PS50977"/>
    </source>
</evidence>
<dbReference type="GO" id="GO:0000976">
    <property type="term" value="F:transcription cis-regulatory region binding"/>
    <property type="evidence" value="ECO:0007669"/>
    <property type="project" value="TreeGrafter"/>
</dbReference>
<dbReference type="InterPro" id="IPR050109">
    <property type="entry name" value="HTH-type_TetR-like_transc_reg"/>
</dbReference>
<dbReference type="OrthoDB" id="7584337at2"/>
<feature type="DNA-binding region" description="H-T-H motif" evidence="2">
    <location>
        <begin position="44"/>
        <end position="63"/>
    </location>
</feature>
<dbReference type="Gene3D" id="1.10.357.10">
    <property type="entry name" value="Tetracycline Repressor, domain 2"/>
    <property type="match status" value="1"/>
</dbReference>
<comment type="caution">
    <text evidence="5">The sequence shown here is derived from an EMBL/GenBank/DDBJ whole genome shotgun (WGS) entry which is preliminary data.</text>
</comment>
<name>A0A4R5UN69_9HYPH</name>
<evidence type="ECO:0000256" key="3">
    <source>
        <dbReference type="SAM" id="MobiDB-lite"/>
    </source>
</evidence>
<sequence length="226" mass="25145">MKQSSERTEKCRGRPPVRPPSETKRVIVAAAAEQFRQDGYASASVARIARSAGVSTKTLYRLFPAKSDLFAEVISQQIGRYFLPLEERELARMSTREGLEHLLTAYGRLTLSEETIFMTRLVLAESDRFPELAAVFYEQAVRRTSATIEAWLARQVAAETLQLDNVPEAAGILRGMMAMEPQRAAMLGCAPALSEEDVADRARRCTRIFLDGSVSRTRARSSGLPF</sequence>
<gene>
    <name evidence="5" type="ORF">E2F50_03535</name>
</gene>
<dbReference type="Proteomes" id="UP000295238">
    <property type="component" value="Unassembled WGS sequence"/>
</dbReference>
<dbReference type="PANTHER" id="PTHR30055:SF223">
    <property type="entry name" value="HTH-TYPE TRANSCRIPTIONAL REGULATOR UIDR"/>
    <property type="match status" value="1"/>
</dbReference>
<dbReference type="PROSITE" id="PS50977">
    <property type="entry name" value="HTH_TETR_2"/>
    <property type="match status" value="1"/>
</dbReference>
<keyword evidence="1 2" id="KW-0238">DNA-binding</keyword>
<dbReference type="PANTHER" id="PTHR30055">
    <property type="entry name" value="HTH-TYPE TRANSCRIPTIONAL REGULATOR RUTR"/>
    <property type="match status" value="1"/>
</dbReference>
<dbReference type="RefSeq" id="WP_133314657.1">
    <property type="nucleotide sequence ID" value="NZ_SMTL01000001.1"/>
</dbReference>
<evidence type="ECO:0000256" key="1">
    <source>
        <dbReference type="ARBA" id="ARBA00023125"/>
    </source>
</evidence>
<dbReference type="Pfam" id="PF14246">
    <property type="entry name" value="TetR_C_7"/>
    <property type="match status" value="1"/>
</dbReference>
<dbReference type="AlphaFoldDB" id="A0A4R5UN69"/>
<proteinExistence type="predicted"/>
<feature type="region of interest" description="Disordered" evidence="3">
    <location>
        <begin position="1"/>
        <end position="22"/>
    </location>
</feature>
<keyword evidence="6" id="KW-1185">Reference proteome</keyword>
<dbReference type="EMBL" id="SMTL01000001">
    <property type="protein sequence ID" value="TDK39208.1"/>
    <property type="molecule type" value="Genomic_DNA"/>
</dbReference>
<organism evidence="5 6">
    <name type="scientific">Rhizobium deserti</name>
    <dbReference type="NCBI Taxonomy" id="2547961"/>
    <lineage>
        <taxon>Bacteria</taxon>
        <taxon>Pseudomonadati</taxon>
        <taxon>Pseudomonadota</taxon>
        <taxon>Alphaproteobacteria</taxon>
        <taxon>Hyphomicrobiales</taxon>
        <taxon>Rhizobiaceae</taxon>
        <taxon>Rhizobium/Agrobacterium group</taxon>
        <taxon>Rhizobium</taxon>
    </lineage>
</organism>
<feature type="compositionally biased region" description="Basic and acidic residues" evidence="3">
    <location>
        <begin position="1"/>
        <end position="12"/>
    </location>
</feature>
<reference evidence="5 6" key="1">
    <citation type="submission" date="2019-03" db="EMBL/GenBank/DDBJ databases">
        <title>Rhizobium sp. nov., an bacterium isolated from biocrust in Mu Us Desert.</title>
        <authorList>
            <person name="Lixiong L."/>
        </authorList>
    </citation>
    <scope>NUCLEOTIDE SEQUENCE [LARGE SCALE GENOMIC DNA]</scope>
    <source>
        <strain evidence="5 6">SPY-1</strain>
    </source>
</reference>
<dbReference type="InterPro" id="IPR036271">
    <property type="entry name" value="Tet_transcr_reg_TetR-rel_C_sf"/>
</dbReference>
<dbReference type="PRINTS" id="PR00455">
    <property type="entry name" value="HTHTETR"/>
</dbReference>
<dbReference type="InterPro" id="IPR009057">
    <property type="entry name" value="Homeodomain-like_sf"/>
</dbReference>
<dbReference type="GO" id="GO:0003700">
    <property type="term" value="F:DNA-binding transcription factor activity"/>
    <property type="evidence" value="ECO:0007669"/>
    <property type="project" value="TreeGrafter"/>
</dbReference>
<dbReference type="SUPFAM" id="SSF46689">
    <property type="entry name" value="Homeodomain-like"/>
    <property type="match status" value="1"/>
</dbReference>
<evidence type="ECO:0000313" key="6">
    <source>
        <dbReference type="Proteomes" id="UP000295238"/>
    </source>
</evidence>
<evidence type="ECO:0000256" key="2">
    <source>
        <dbReference type="PROSITE-ProRule" id="PRU00335"/>
    </source>
</evidence>
<feature type="domain" description="HTH tetR-type" evidence="4">
    <location>
        <begin position="21"/>
        <end position="81"/>
    </location>
</feature>
<accession>A0A4R5UN69</accession>
<dbReference type="SUPFAM" id="SSF48498">
    <property type="entry name" value="Tetracyclin repressor-like, C-terminal domain"/>
    <property type="match status" value="1"/>
</dbReference>
<protein>
    <submittedName>
        <fullName evidence="5">TetR/AcrR family transcriptional regulator</fullName>
    </submittedName>
</protein>
<dbReference type="Pfam" id="PF00440">
    <property type="entry name" value="TetR_N"/>
    <property type="match status" value="1"/>
</dbReference>
<dbReference type="InterPro" id="IPR001647">
    <property type="entry name" value="HTH_TetR"/>
</dbReference>
<dbReference type="InterPro" id="IPR039536">
    <property type="entry name" value="TetR_C_Proteobacteria"/>
</dbReference>